<evidence type="ECO:0000256" key="2">
    <source>
        <dbReference type="ARBA" id="ARBA00022475"/>
    </source>
</evidence>
<dbReference type="Gene3D" id="3.40.50.300">
    <property type="entry name" value="P-loop containing nucleotide triphosphate hydrolases"/>
    <property type="match status" value="1"/>
</dbReference>
<dbReference type="SUPFAM" id="SSF50331">
    <property type="entry name" value="MOP-like"/>
    <property type="match status" value="1"/>
</dbReference>
<name>A0A4Y6RFY8_9BURK</name>
<keyword evidence="7" id="KW-1185">Reference proteome</keyword>
<dbReference type="InterPro" id="IPR003439">
    <property type="entry name" value="ABC_transporter-like_ATP-bd"/>
</dbReference>
<evidence type="ECO:0000256" key="3">
    <source>
        <dbReference type="ARBA" id="ARBA00022741"/>
    </source>
</evidence>
<dbReference type="InterPro" id="IPR027417">
    <property type="entry name" value="P-loop_NTPase"/>
</dbReference>
<gene>
    <name evidence="6" type="primary">ugpC</name>
    <name evidence="6" type="ORF">FJQ89_13440</name>
</gene>
<dbReference type="PANTHER" id="PTHR43875:SF1">
    <property type="entry name" value="OSMOPROTECTIVE COMPOUNDS UPTAKE ATP-BINDING PROTEIN GGTA"/>
    <property type="match status" value="1"/>
</dbReference>
<dbReference type="InterPro" id="IPR012340">
    <property type="entry name" value="NA-bd_OB-fold"/>
</dbReference>
<evidence type="ECO:0000256" key="1">
    <source>
        <dbReference type="ARBA" id="ARBA00022448"/>
    </source>
</evidence>
<dbReference type="Pfam" id="PF08402">
    <property type="entry name" value="TOBE_2"/>
    <property type="match status" value="1"/>
</dbReference>
<dbReference type="InterPro" id="IPR047641">
    <property type="entry name" value="ABC_transpr_MalK/UgpC-like"/>
</dbReference>
<dbReference type="SUPFAM" id="SSF52540">
    <property type="entry name" value="P-loop containing nucleoside triphosphate hydrolases"/>
    <property type="match status" value="1"/>
</dbReference>
<dbReference type="GO" id="GO:0005524">
    <property type="term" value="F:ATP binding"/>
    <property type="evidence" value="ECO:0007669"/>
    <property type="project" value="UniProtKB-KW"/>
</dbReference>
<dbReference type="GO" id="GO:0055052">
    <property type="term" value="C:ATP-binding cassette (ABC) transporter complex, substrate-binding subunit-containing"/>
    <property type="evidence" value="ECO:0007669"/>
    <property type="project" value="TreeGrafter"/>
</dbReference>
<dbReference type="KEGG" id="jas:FJQ89_13440"/>
<dbReference type="PROSITE" id="PS50893">
    <property type="entry name" value="ABC_TRANSPORTER_2"/>
    <property type="match status" value="1"/>
</dbReference>
<keyword evidence="2" id="KW-0472">Membrane</keyword>
<dbReference type="GO" id="GO:0008643">
    <property type="term" value="P:carbohydrate transport"/>
    <property type="evidence" value="ECO:0007669"/>
    <property type="project" value="InterPro"/>
</dbReference>
<dbReference type="Proteomes" id="UP000316665">
    <property type="component" value="Chromosome"/>
</dbReference>
<dbReference type="FunFam" id="3.40.50.300:FF:000042">
    <property type="entry name" value="Maltose/maltodextrin ABC transporter, ATP-binding protein"/>
    <property type="match status" value="1"/>
</dbReference>
<keyword evidence="1" id="KW-0813">Transport</keyword>
<dbReference type="RefSeq" id="WP_141170528.1">
    <property type="nucleotide sequence ID" value="NZ_CP041185.1"/>
</dbReference>
<keyword evidence="4 6" id="KW-0067">ATP-binding</keyword>
<dbReference type="InterPro" id="IPR003593">
    <property type="entry name" value="AAA+_ATPase"/>
</dbReference>
<dbReference type="OrthoDB" id="5298774at2"/>
<dbReference type="GO" id="GO:0016887">
    <property type="term" value="F:ATP hydrolysis activity"/>
    <property type="evidence" value="ECO:0007669"/>
    <property type="project" value="InterPro"/>
</dbReference>
<dbReference type="Gene3D" id="2.40.50.100">
    <property type="match status" value="1"/>
</dbReference>
<sequence length="374" mass="40598">MANIACRQLHKTYDHKTAVLQPFDLEIDDGEFIVLLGPSGCGKSTLLRMIAGLEDISGGELLIGGAIVNDLPPRERNVAMVFQNYALYPHMTVYDNIAFGLRRLKVPADEIERRVREVAAILSLDSLLDRKPRAMSGGQQQRTAIARAMIKTPQVFLFDEPLSNLDAKLRAQLRADIKRLHRRLRTTTLYVTHDQLEAMTLADRVVLMKGGHIEQIGTPAQLYNHPRTLFAAGFIGTPAMNFIDGVVEKDGGQTVLVCAGYRWPLISHRFAALAAGARVVFGLRPNHLRAALPQEQAGTHGLACAIDLVELLGAEALISFQCGALTLSALLPANAANSTAQVGQNLALAFDEEHMHLFDADSGLALALSAQASG</sequence>
<evidence type="ECO:0000259" key="5">
    <source>
        <dbReference type="PROSITE" id="PS50893"/>
    </source>
</evidence>
<dbReference type="Pfam" id="PF00005">
    <property type="entry name" value="ABC_tran"/>
    <property type="match status" value="1"/>
</dbReference>
<evidence type="ECO:0000256" key="4">
    <source>
        <dbReference type="ARBA" id="ARBA00022840"/>
    </source>
</evidence>
<evidence type="ECO:0000313" key="6">
    <source>
        <dbReference type="EMBL" id="QDG71310.1"/>
    </source>
</evidence>
<feature type="domain" description="ABC transporter" evidence="5">
    <location>
        <begin position="4"/>
        <end position="235"/>
    </location>
</feature>
<dbReference type="GO" id="GO:0140359">
    <property type="term" value="F:ABC-type transporter activity"/>
    <property type="evidence" value="ECO:0007669"/>
    <property type="project" value="InterPro"/>
</dbReference>
<dbReference type="EMBL" id="CP041185">
    <property type="protein sequence ID" value="QDG71310.1"/>
    <property type="molecule type" value="Genomic_DNA"/>
</dbReference>
<keyword evidence="3" id="KW-0547">Nucleotide-binding</keyword>
<reference evidence="6 7" key="1">
    <citation type="submission" date="2019-06" db="EMBL/GenBank/DDBJ databases">
        <title>Complete genome sequence of Janthinobacterium sp. SNU WT3 isolated from diseased rainbow trout.</title>
        <authorList>
            <person name="Oh W.T."/>
            <person name="Park S.C."/>
        </authorList>
    </citation>
    <scope>NUCLEOTIDE SEQUENCE [LARGE SCALE GENOMIC DNA]</scope>
    <source>
        <strain evidence="6 7">SNU WT3</strain>
    </source>
</reference>
<dbReference type="PANTHER" id="PTHR43875">
    <property type="entry name" value="MALTODEXTRIN IMPORT ATP-BINDING PROTEIN MSMX"/>
    <property type="match status" value="1"/>
</dbReference>
<proteinExistence type="predicted"/>
<dbReference type="SMART" id="SM00382">
    <property type="entry name" value="AAA"/>
    <property type="match status" value="1"/>
</dbReference>
<organism evidence="6 7">
    <name type="scientific">Janthinobacterium tructae</name>
    <dbReference type="NCBI Taxonomy" id="2590869"/>
    <lineage>
        <taxon>Bacteria</taxon>
        <taxon>Pseudomonadati</taxon>
        <taxon>Pseudomonadota</taxon>
        <taxon>Betaproteobacteria</taxon>
        <taxon>Burkholderiales</taxon>
        <taxon>Oxalobacteraceae</taxon>
        <taxon>Janthinobacterium</taxon>
    </lineage>
</organism>
<protein>
    <submittedName>
        <fullName evidence="6">sn-glycerol-3-phosphate ABC transporter ATP-binding protein UgpC</fullName>
    </submittedName>
</protein>
<dbReference type="InterPro" id="IPR015855">
    <property type="entry name" value="ABC_transpr_MalK-like"/>
</dbReference>
<dbReference type="InterPro" id="IPR008995">
    <property type="entry name" value="Mo/tungstate-bd_C_term_dom"/>
</dbReference>
<keyword evidence="2" id="KW-1003">Cell membrane</keyword>
<dbReference type="InterPro" id="IPR013611">
    <property type="entry name" value="Transp-assoc_OB_typ2"/>
</dbReference>
<evidence type="ECO:0000313" key="7">
    <source>
        <dbReference type="Proteomes" id="UP000316665"/>
    </source>
</evidence>
<dbReference type="NCBIfam" id="NF008653">
    <property type="entry name" value="PRK11650.1"/>
    <property type="match status" value="1"/>
</dbReference>
<dbReference type="CDD" id="cd03301">
    <property type="entry name" value="ABC_MalK_N"/>
    <property type="match status" value="1"/>
</dbReference>
<dbReference type="AlphaFoldDB" id="A0A4Y6RFY8"/>
<dbReference type="Gene3D" id="2.40.50.140">
    <property type="entry name" value="Nucleic acid-binding proteins"/>
    <property type="match status" value="1"/>
</dbReference>
<accession>A0A4Y6RFY8</accession>